<sequence>MISSSVASCLKQKELLSSITISKVHYPVTYDYKRVFIKKMFDFDQSGAILGVL</sequence>
<proteinExistence type="predicted"/>
<gene>
    <name evidence="1" type="ORF">HH304_20795</name>
</gene>
<accession>A0A848J8P2</accession>
<dbReference type="EMBL" id="JABBNU010000017">
    <property type="protein sequence ID" value="NMM50860.1"/>
    <property type="molecule type" value="Genomic_DNA"/>
</dbReference>
<name>A0A848J8P2_9BACT</name>
<keyword evidence="2" id="KW-1185">Reference proteome</keyword>
<dbReference type="AlphaFoldDB" id="A0A848J8P2"/>
<protein>
    <submittedName>
        <fullName evidence="1">Uncharacterized protein</fullName>
    </submittedName>
</protein>
<reference evidence="1 2" key="1">
    <citation type="submission" date="2020-04" db="EMBL/GenBank/DDBJ databases">
        <title>Flammeovirgaceae bacterium KN852 isolated from deep sea.</title>
        <authorList>
            <person name="Zhang D.-C."/>
        </authorList>
    </citation>
    <scope>NUCLEOTIDE SEQUENCE [LARGE SCALE GENOMIC DNA]</scope>
    <source>
        <strain evidence="1 2">KN852</strain>
    </source>
</reference>
<dbReference type="Proteomes" id="UP000559010">
    <property type="component" value="Unassembled WGS sequence"/>
</dbReference>
<comment type="caution">
    <text evidence="1">The sequence shown here is derived from an EMBL/GenBank/DDBJ whole genome shotgun (WGS) entry which is preliminary data.</text>
</comment>
<evidence type="ECO:0000313" key="1">
    <source>
        <dbReference type="EMBL" id="NMM50860.1"/>
    </source>
</evidence>
<evidence type="ECO:0000313" key="2">
    <source>
        <dbReference type="Proteomes" id="UP000559010"/>
    </source>
</evidence>
<organism evidence="1 2">
    <name type="scientific">Marinigracilibium pacificum</name>
    <dbReference type="NCBI Taxonomy" id="2729599"/>
    <lineage>
        <taxon>Bacteria</taxon>
        <taxon>Pseudomonadati</taxon>
        <taxon>Bacteroidota</taxon>
        <taxon>Cytophagia</taxon>
        <taxon>Cytophagales</taxon>
        <taxon>Flammeovirgaceae</taxon>
        <taxon>Marinigracilibium</taxon>
    </lineage>
</organism>